<proteinExistence type="predicted"/>
<gene>
    <name evidence="2" type="ORF">M8542_49190</name>
</gene>
<accession>A0A9X2SQ19</accession>
<dbReference type="Proteomes" id="UP001144096">
    <property type="component" value="Unassembled WGS sequence"/>
</dbReference>
<protein>
    <recommendedName>
        <fullName evidence="4">Excreted virulence factor EspC (Type VII ESX diderm)</fullName>
    </recommendedName>
</protein>
<evidence type="ECO:0000256" key="1">
    <source>
        <dbReference type="SAM" id="MobiDB-lite"/>
    </source>
</evidence>
<dbReference type="EMBL" id="JAMXQV010000056">
    <property type="protein sequence ID" value="MCR6490792.1"/>
    <property type="molecule type" value="Genomic_DNA"/>
</dbReference>
<dbReference type="RefSeq" id="WP_257927364.1">
    <property type="nucleotide sequence ID" value="NZ_JAMXQV010000056.1"/>
</dbReference>
<name>A0A9X2SQ19_9PSEU</name>
<comment type="caution">
    <text evidence="2">The sequence shown here is derived from an EMBL/GenBank/DDBJ whole genome shotgun (WGS) entry which is preliminary data.</text>
</comment>
<evidence type="ECO:0000313" key="2">
    <source>
        <dbReference type="EMBL" id="MCR6490792.1"/>
    </source>
</evidence>
<evidence type="ECO:0008006" key="4">
    <source>
        <dbReference type="Google" id="ProtNLM"/>
    </source>
</evidence>
<dbReference type="AlphaFoldDB" id="A0A9X2SQ19"/>
<feature type="region of interest" description="Disordered" evidence="1">
    <location>
        <begin position="104"/>
        <end position="124"/>
    </location>
</feature>
<sequence length="384" mass="40438">MLRRGPRIRGDAISTDFTADPAAIAKLGALAGRAGHAAGLYAAQATIGPSEWGEGLLNLLAKPLDQWQALFATNTAKAQTLANAYDTSLVAVAKLYRETDHEAAAKADRSYPEAHSERVEADDVASPETAAAFTDFDNAALNPRTGEEYPGSLVPGEDALGGWNIEVQKIADKIFGGAAISGPVRGLLTKIAGTDLLTDLEKFVAGDWDGLLQQGMVFEDTGLAFGKIKQNIDRGRLGIQDRWTGHAGEAARAWLTDYSYACAAHAKFCTEAGWKIKNFARAAYDGMQVLDLALESLLDAVLGKVLKLGKALEGALLGIVGLSEGESLRTAIAGIMSELTPLRNAVDALTTLAHSVAGISELVAGNGEIAVQTWPGEPYKHPGT</sequence>
<organism evidence="2 3">
    <name type="scientific">Amycolatopsis iheyensis</name>
    <dbReference type="NCBI Taxonomy" id="2945988"/>
    <lineage>
        <taxon>Bacteria</taxon>
        <taxon>Bacillati</taxon>
        <taxon>Actinomycetota</taxon>
        <taxon>Actinomycetes</taxon>
        <taxon>Pseudonocardiales</taxon>
        <taxon>Pseudonocardiaceae</taxon>
        <taxon>Amycolatopsis</taxon>
    </lineage>
</organism>
<keyword evidence="3" id="KW-1185">Reference proteome</keyword>
<evidence type="ECO:0000313" key="3">
    <source>
        <dbReference type="Proteomes" id="UP001144096"/>
    </source>
</evidence>
<feature type="compositionally biased region" description="Basic and acidic residues" evidence="1">
    <location>
        <begin position="104"/>
        <end position="121"/>
    </location>
</feature>
<reference evidence="2" key="1">
    <citation type="submission" date="2022-06" db="EMBL/GenBank/DDBJ databases">
        <title>Amycolatopsis iheyaensis sp. nov., a new species of the genus Amycolatopsis isolated from soil in Iheya island, Japan.</title>
        <authorList>
            <person name="Ngamcharungchit C."/>
            <person name="Kanto H."/>
            <person name="Take A."/>
            <person name="Intra B."/>
            <person name="Matsumoto A."/>
            <person name="Panbangred W."/>
            <person name="Inahashi Y."/>
        </authorList>
    </citation>
    <scope>NUCLEOTIDE SEQUENCE</scope>
    <source>
        <strain evidence="2">OK19-0408</strain>
    </source>
</reference>